<dbReference type="InterPro" id="IPR015424">
    <property type="entry name" value="PyrdxlP-dep_Trfase"/>
</dbReference>
<evidence type="ECO:0000256" key="2">
    <source>
        <dbReference type="ARBA" id="ARBA00011738"/>
    </source>
</evidence>
<dbReference type="InterPro" id="IPR004839">
    <property type="entry name" value="Aminotransferase_I/II_large"/>
</dbReference>
<dbReference type="InterPro" id="IPR005861">
    <property type="entry name" value="HisP_aminotrans"/>
</dbReference>
<dbReference type="InterPro" id="IPR015422">
    <property type="entry name" value="PyrdxlP-dep_Trfase_small"/>
</dbReference>
<evidence type="ECO:0000256" key="1">
    <source>
        <dbReference type="ARBA" id="ARBA00001933"/>
    </source>
</evidence>
<comment type="similarity">
    <text evidence="7">Belongs to the class-II pyridoxal-phosphate-dependent aminotransferase family. Histidinol-phosphate aminotransferase subfamily.</text>
</comment>
<dbReference type="GO" id="GO:0004400">
    <property type="term" value="F:histidinol-phosphate transaminase activity"/>
    <property type="evidence" value="ECO:0007669"/>
    <property type="project" value="UniProtKB-UniRule"/>
</dbReference>
<dbReference type="AlphaFoldDB" id="A0A0R1QET3"/>
<sequence>MLKKTIAQLDPYIPETPLADLEKETGVAKITRLSANENPFGTSPAVKQAIQNFDFTTTRLYPDGDANALRQAVAVKLSVDPEQLLFGCGLDEVIELTARTFLEVGDEVVEPWPTFGEYKLHCQIEGANIVDVPVLDDGTFDLQGLIAAITPKTKLMWLCNPNNPTGTYMPLADLRNLLKQVPKHVLVMIDEAYMEFVTQENGSAIQLLNEFDNIVVMRTFSKIYGLAAMRVGYAIIPKALISAMQAVRLPYNLNSVSQVAALAALKDTTFVAGMRQKVATARDQFERFFDQAGITYDQSQANFIFFKAPQVNDLHQYLLQHGYLLRNGLKPGWLRLTFGSSDENAAIQALMNRFYATK</sequence>
<keyword evidence="5 7" id="KW-0663">Pyridoxal phosphate</keyword>
<dbReference type="RefSeq" id="WP_054717213.1">
    <property type="nucleotide sequence ID" value="NZ_AZEU01000210.1"/>
</dbReference>
<name>A0A0R1QET3_9LACO</name>
<comment type="cofactor">
    <cofactor evidence="1 7">
        <name>pyridoxal 5'-phosphate</name>
        <dbReference type="ChEBI" id="CHEBI:597326"/>
    </cofactor>
</comment>
<dbReference type="PATRIC" id="fig|1423769.4.peg.1906"/>
<keyword evidence="10" id="KW-1185">Reference proteome</keyword>
<evidence type="ECO:0000256" key="3">
    <source>
        <dbReference type="ARBA" id="ARBA00022576"/>
    </source>
</evidence>
<dbReference type="HAMAP" id="MF_01023">
    <property type="entry name" value="HisC_aminotrans_2"/>
    <property type="match status" value="1"/>
</dbReference>
<dbReference type="PANTHER" id="PTHR43643">
    <property type="entry name" value="HISTIDINOL-PHOSPHATE AMINOTRANSFERASE 2"/>
    <property type="match status" value="1"/>
</dbReference>
<dbReference type="InterPro" id="IPR050106">
    <property type="entry name" value="HistidinolP_aminotransfase"/>
</dbReference>
<evidence type="ECO:0000313" key="9">
    <source>
        <dbReference type="EMBL" id="KRL43068.1"/>
    </source>
</evidence>
<evidence type="ECO:0000256" key="5">
    <source>
        <dbReference type="ARBA" id="ARBA00022898"/>
    </source>
</evidence>
<dbReference type="GO" id="GO:0000105">
    <property type="term" value="P:L-histidine biosynthetic process"/>
    <property type="evidence" value="ECO:0007669"/>
    <property type="project" value="UniProtKB-UniRule"/>
</dbReference>
<keyword evidence="3 7" id="KW-0032">Aminotransferase</keyword>
<evidence type="ECO:0000259" key="8">
    <source>
        <dbReference type="Pfam" id="PF00155"/>
    </source>
</evidence>
<comment type="subunit">
    <text evidence="2 7">Homodimer.</text>
</comment>
<dbReference type="Gene3D" id="3.90.1150.10">
    <property type="entry name" value="Aspartate Aminotransferase, domain 1"/>
    <property type="match status" value="1"/>
</dbReference>
<dbReference type="InterPro" id="IPR015421">
    <property type="entry name" value="PyrdxlP-dep_Trfase_major"/>
</dbReference>
<accession>A0A0R1QET3</accession>
<organism evidence="9 10">
    <name type="scientific">Lacticaseibacillus manihotivorans DSM 13343 = JCM 12514</name>
    <dbReference type="NCBI Taxonomy" id="1423769"/>
    <lineage>
        <taxon>Bacteria</taxon>
        <taxon>Bacillati</taxon>
        <taxon>Bacillota</taxon>
        <taxon>Bacilli</taxon>
        <taxon>Lactobacillales</taxon>
        <taxon>Lactobacillaceae</taxon>
        <taxon>Lacticaseibacillus</taxon>
    </lineage>
</organism>
<reference evidence="9 10" key="1">
    <citation type="journal article" date="2015" name="Genome Announc.">
        <title>Expanding the biotechnology potential of lactobacilli through comparative genomics of 213 strains and associated genera.</title>
        <authorList>
            <person name="Sun Z."/>
            <person name="Harris H.M."/>
            <person name="McCann A."/>
            <person name="Guo C."/>
            <person name="Argimon S."/>
            <person name="Zhang W."/>
            <person name="Yang X."/>
            <person name="Jeffery I.B."/>
            <person name="Cooney J.C."/>
            <person name="Kagawa T.F."/>
            <person name="Liu W."/>
            <person name="Song Y."/>
            <person name="Salvetti E."/>
            <person name="Wrobel A."/>
            <person name="Rasinkangas P."/>
            <person name="Parkhill J."/>
            <person name="Rea M.C."/>
            <person name="O'Sullivan O."/>
            <person name="Ritari J."/>
            <person name="Douillard F.P."/>
            <person name="Paul Ross R."/>
            <person name="Yang R."/>
            <person name="Briner A.E."/>
            <person name="Felis G.E."/>
            <person name="de Vos W.M."/>
            <person name="Barrangou R."/>
            <person name="Klaenhammer T.R."/>
            <person name="Caufield P.W."/>
            <person name="Cui Y."/>
            <person name="Zhang H."/>
            <person name="O'Toole P.W."/>
        </authorList>
    </citation>
    <scope>NUCLEOTIDE SEQUENCE [LARGE SCALE GENOMIC DNA]</scope>
    <source>
        <strain evidence="9 10">DSM 13343</strain>
    </source>
</reference>
<evidence type="ECO:0000256" key="7">
    <source>
        <dbReference type="HAMAP-Rule" id="MF_01023"/>
    </source>
</evidence>
<comment type="catalytic activity">
    <reaction evidence="7">
        <text>L-histidinol phosphate + 2-oxoglutarate = 3-(imidazol-4-yl)-2-oxopropyl phosphate + L-glutamate</text>
        <dbReference type="Rhea" id="RHEA:23744"/>
        <dbReference type="ChEBI" id="CHEBI:16810"/>
        <dbReference type="ChEBI" id="CHEBI:29985"/>
        <dbReference type="ChEBI" id="CHEBI:57766"/>
        <dbReference type="ChEBI" id="CHEBI:57980"/>
        <dbReference type="EC" id="2.6.1.9"/>
    </reaction>
</comment>
<evidence type="ECO:0000313" key="10">
    <source>
        <dbReference type="Proteomes" id="UP000051790"/>
    </source>
</evidence>
<keyword evidence="4 7" id="KW-0808">Transferase</keyword>
<dbReference type="SUPFAM" id="SSF53383">
    <property type="entry name" value="PLP-dependent transferases"/>
    <property type="match status" value="1"/>
</dbReference>
<dbReference type="CDD" id="cd00609">
    <property type="entry name" value="AAT_like"/>
    <property type="match status" value="1"/>
</dbReference>
<dbReference type="PANTHER" id="PTHR43643:SF3">
    <property type="entry name" value="HISTIDINOL-PHOSPHATE AMINOTRANSFERASE"/>
    <property type="match status" value="1"/>
</dbReference>
<dbReference type="UniPathway" id="UPA00031">
    <property type="reaction ID" value="UER00012"/>
</dbReference>
<dbReference type="EC" id="2.6.1.9" evidence="7"/>
<proteinExistence type="inferred from homology"/>
<comment type="caution">
    <text evidence="9">The sequence shown here is derived from an EMBL/GenBank/DDBJ whole genome shotgun (WGS) entry which is preliminary data.</text>
</comment>
<dbReference type="OrthoDB" id="9813612at2"/>
<dbReference type="Proteomes" id="UP000051790">
    <property type="component" value="Unassembled WGS sequence"/>
</dbReference>
<protein>
    <recommendedName>
        <fullName evidence="7">Histidinol-phosphate aminotransferase</fullName>
        <ecNumber evidence="7">2.6.1.9</ecNumber>
    </recommendedName>
    <alternativeName>
        <fullName evidence="7">Imidazole acetol-phosphate transaminase</fullName>
    </alternativeName>
</protein>
<dbReference type="NCBIfam" id="TIGR01141">
    <property type="entry name" value="hisC"/>
    <property type="match status" value="1"/>
</dbReference>
<evidence type="ECO:0000256" key="6">
    <source>
        <dbReference type="ARBA" id="ARBA00023102"/>
    </source>
</evidence>
<dbReference type="Gene3D" id="3.40.640.10">
    <property type="entry name" value="Type I PLP-dependent aspartate aminotransferase-like (Major domain)"/>
    <property type="match status" value="1"/>
</dbReference>
<gene>
    <name evidence="7" type="primary">hisC</name>
    <name evidence="9" type="ORF">FD01_GL001782</name>
</gene>
<feature type="domain" description="Aminotransferase class I/classII large" evidence="8">
    <location>
        <begin position="29"/>
        <end position="344"/>
    </location>
</feature>
<dbReference type="GO" id="GO:0030170">
    <property type="term" value="F:pyridoxal phosphate binding"/>
    <property type="evidence" value="ECO:0007669"/>
    <property type="project" value="InterPro"/>
</dbReference>
<comment type="pathway">
    <text evidence="7">Amino-acid biosynthesis; L-histidine biosynthesis; L-histidine from 5-phospho-alpha-D-ribose 1-diphosphate: step 7/9.</text>
</comment>
<dbReference type="EMBL" id="AZEU01000210">
    <property type="protein sequence ID" value="KRL43068.1"/>
    <property type="molecule type" value="Genomic_DNA"/>
</dbReference>
<keyword evidence="7" id="KW-0028">Amino-acid biosynthesis</keyword>
<feature type="modified residue" description="N6-(pyridoxal phosphate)lysine" evidence="7">
    <location>
        <position position="222"/>
    </location>
</feature>
<keyword evidence="6 7" id="KW-0368">Histidine biosynthesis</keyword>
<dbReference type="Pfam" id="PF00155">
    <property type="entry name" value="Aminotran_1_2"/>
    <property type="match status" value="1"/>
</dbReference>
<evidence type="ECO:0000256" key="4">
    <source>
        <dbReference type="ARBA" id="ARBA00022679"/>
    </source>
</evidence>